<evidence type="ECO:0000313" key="3">
    <source>
        <dbReference type="Proteomes" id="UP001054837"/>
    </source>
</evidence>
<proteinExistence type="predicted"/>
<protein>
    <submittedName>
        <fullName evidence="2">Uncharacterized protein</fullName>
    </submittedName>
</protein>
<name>A0AAV4PA21_9ARAC</name>
<dbReference type="EMBL" id="BPLQ01002550">
    <property type="protein sequence ID" value="GIX93868.1"/>
    <property type="molecule type" value="Genomic_DNA"/>
</dbReference>
<feature type="region of interest" description="Disordered" evidence="1">
    <location>
        <begin position="19"/>
        <end position="46"/>
    </location>
</feature>
<comment type="caution">
    <text evidence="2">The sequence shown here is derived from an EMBL/GenBank/DDBJ whole genome shotgun (WGS) entry which is preliminary data.</text>
</comment>
<dbReference type="AlphaFoldDB" id="A0AAV4PA21"/>
<reference evidence="2 3" key="1">
    <citation type="submission" date="2021-06" db="EMBL/GenBank/DDBJ databases">
        <title>Caerostris darwini draft genome.</title>
        <authorList>
            <person name="Kono N."/>
            <person name="Arakawa K."/>
        </authorList>
    </citation>
    <scope>NUCLEOTIDE SEQUENCE [LARGE SCALE GENOMIC DNA]</scope>
</reference>
<evidence type="ECO:0000313" key="2">
    <source>
        <dbReference type="EMBL" id="GIX93868.1"/>
    </source>
</evidence>
<sequence>MTLSLGDFETQLKYGTTTLPHTLSSACSDDPETKTNPPTPKQPFSKMQVPIHCSASCCVTSTRDLSQGVSPIL</sequence>
<dbReference type="Proteomes" id="UP001054837">
    <property type="component" value="Unassembled WGS sequence"/>
</dbReference>
<organism evidence="2 3">
    <name type="scientific">Caerostris darwini</name>
    <dbReference type="NCBI Taxonomy" id="1538125"/>
    <lineage>
        <taxon>Eukaryota</taxon>
        <taxon>Metazoa</taxon>
        <taxon>Ecdysozoa</taxon>
        <taxon>Arthropoda</taxon>
        <taxon>Chelicerata</taxon>
        <taxon>Arachnida</taxon>
        <taxon>Araneae</taxon>
        <taxon>Araneomorphae</taxon>
        <taxon>Entelegynae</taxon>
        <taxon>Araneoidea</taxon>
        <taxon>Araneidae</taxon>
        <taxon>Caerostris</taxon>
    </lineage>
</organism>
<evidence type="ECO:0000256" key="1">
    <source>
        <dbReference type="SAM" id="MobiDB-lite"/>
    </source>
</evidence>
<accession>A0AAV4PA21</accession>
<keyword evidence="3" id="KW-1185">Reference proteome</keyword>
<gene>
    <name evidence="2" type="ORF">CDAR_179071</name>
</gene>